<dbReference type="InterPro" id="IPR029058">
    <property type="entry name" value="AB_hydrolase_fold"/>
</dbReference>
<keyword evidence="2" id="KW-0378">Hydrolase</keyword>
<keyword evidence="3" id="KW-1185">Reference proteome</keyword>
<dbReference type="PANTHER" id="PTHR43194">
    <property type="entry name" value="HYDROLASE ALPHA/BETA FOLD FAMILY"/>
    <property type="match status" value="1"/>
</dbReference>
<dbReference type="Pfam" id="PF12697">
    <property type="entry name" value="Abhydrolase_6"/>
    <property type="match status" value="1"/>
</dbReference>
<dbReference type="eggNOG" id="COG2267">
    <property type="taxonomic scope" value="Bacteria"/>
</dbReference>
<feature type="domain" description="AB hydrolase-1" evidence="1">
    <location>
        <begin position="32"/>
        <end position="242"/>
    </location>
</feature>
<dbReference type="HOGENOM" id="CLU_020336_50_2_5"/>
<evidence type="ECO:0000313" key="2">
    <source>
        <dbReference type="EMBL" id="ADH89687.1"/>
    </source>
</evidence>
<sequence>MASFVSQFVAAPAGAVECFVAHGQADPANGSFVLVHGIQGTAAAWAGIAPRLDSGRAVLMPNLRGRGRSPSPDDTAAYTLGHFADDLAAVIASAPGPVTLVGWSMGVLVTLTYIARFGSAKLDGLLLASGTAHPGNEAVWFHAETTEGVAQEARARAARLGLTAYATSTAVAGAWASVRAADLRPVLTQIELPTRVLHCELDDQCPLDHGRLIAASIPNASLEVWPGAGHNLMAEDPARFAQSVLRLYAAARSDRLKTTQ</sequence>
<dbReference type="Gene3D" id="3.40.50.1820">
    <property type="entry name" value="alpha/beta hydrolase"/>
    <property type="match status" value="1"/>
</dbReference>
<protein>
    <submittedName>
        <fullName evidence="2">Alpha/beta hydrolase fold protein</fullName>
    </submittedName>
</protein>
<dbReference type="GO" id="GO:0016787">
    <property type="term" value="F:hydrolase activity"/>
    <property type="evidence" value="ECO:0007669"/>
    <property type="project" value="UniProtKB-KW"/>
</dbReference>
<accession>D7A3C8</accession>
<evidence type="ECO:0000259" key="1">
    <source>
        <dbReference type="Pfam" id="PF12697"/>
    </source>
</evidence>
<organism evidence="2 3">
    <name type="scientific">Ancylobacter novellus (strain ATCC 8093 / DSM 506 / JCM 20403 / CCM 1077 / IAM 12100 / NBRC 12443 / NCIMB 10456)</name>
    <name type="common">Starkeya novella</name>
    <dbReference type="NCBI Taxonomy" id="639283"/>
    <lineage>
        <taxon>Bacteria</taxon>
        <taxon>Pseudomonadati</taxon>
        <taxon>Pseudomonadota</taxon>
        <taxon>Alphaproteobacteria</taxon>
        <taxon>Hyphomicrobiales</taxon>
        <taxon>Xanthobacteraceae</taxon>
        <taxon>Ancylobacter</taxon>
    </lineage>
</organism>
<gene>
    <name evidence="2" type="ordered locus">Snov_2392</name>
</gene>
<dbReference type="AlphaFoldDB" id="D7A3C8"/>
<dbReference type="SUPFAM" id="SSF53474">
    <property type="entry name" value="alpha/beta-Hydrolases"/>
    <property type="match status" value="1"/>
</dbReference>
<name>D7A3C8_ANCN5</name>
<dbReference type="OrthoDB" id="9808398at2"/>
<reference evidence="2 3" key="1">
    <citation type="journal article" date="2012" name="Stand. Genomic Sci.">
        <title>Complete genome sequence of the facultatively chemolithoautotrophic and methylotrophic alpha Proteobacterium Starkeya novella type strain (ATCC 8093(T)).</title>
        <authorList>
            <person name="Kappler U."/>
            <person name="Davenport K."/>
            <person name="Beatson S."/>
            <person name="Lucas S."/>
            <person name="Lapidus A."/>
            <person name="Copeland A."/>
            <person name="Berry K.W."/>
            <person name="Glavina Del Rio T."/>
            <person name="Hammon N."/>
            <person name="Dalin E."/>
            <person name="Tice H."/>
            <person name="Pitluck S."/>
            <person name="Richardson P."/>
            <person name="Bruce D."/>
            <person name="Goodwin L.A."/>
            <person name="Han C."/>
            <person name="Tapia R."/>
            <person name="Detter J.C."/>
            <person name="Chang Y.J."/>
            <person name="Jeffries C.D."/>
            <person name="Land M."/>
            <person name="Hauser L."/>
            <person name="Kyrpides N.C."/>
            <person name="Goker M."/>
            <person name="Ivanova N."/>
            <person name="Klenk H.P."/>
            <person name="Woyke T."/>
        </authorList>
    </citation>
    <scope>NUCLEOTIDE SEQUENCE [LARGE SCALE GENOMIC DNA]</scope>
    <source>
        <strain evidence="3">ATCC 8093 / DSM 506 / JCM 20403 / CCM 1077 / IAM 12100 / NBRC 12443 / NCIMB 10456</strain>
    </source>
</reference>
<proteinExistence type="predicted"/>
<dbReference type="Proteomes" id="UP000006633">
    <property type="component" value="Chromosome"/>
</dbReference>
<dbReference type="STRING" id="639283.Snov_2392"/>
<dbReference type="InterPro" id="IPR000073">
    <property type="entry name" value="AB_hydrolase_1"/>
</dbReference>
<dbReference type="RefSeq" id="WP_013167191.1">
    <property type="nucleotide sequence ID" value="NC_014217.1"/>
</dbReference>
<dbReference type="PANTHER" id="PTHR43194:SF2">
    <property type="entry name" value="PEROXISOMAL MEMBRANE PROTEIN LPX1"/>
    <property type="match status" value="1"/>
</dbReference>
<dbReference type="InterPro" id="IPR050228">
    <property type="entry name" value="Carboxylesterase_BioH"/>
</dbReference>
<dbReference type="EMBL" id="CP002026">
    <property type="protein sequence ID" value="ADH89687.1"/>
    <property type="molecule type" value="Genomic_DNA"/>
</dbReference>
<dbReference type="KEGG" id="sno:Snov_2392"/>
<evidence type="ECO:0000313" key="3">
    <source>
        <dbReference type="Proteomes" id="UP000006633"/>
    </source>
</evidence>